<dbReference type="InterPro" id="IPR006311">
    <property type="entry name" value="TAT_signal"/>
</dbReference>
<evidence type="ECO:0000256" key="3">
    <source>
        <dbReference type="SAM" id="SignalP"/>
    </source>
</evidence>
<dbReference type="RefSeq" id="WP_305104630.1">
    <property type="nucleotide sequence ID" value="NZ_JAUTWS010000013.1"/>
</dbReference>
<comment type="similarity">
    <text evidence="1">Belongs to the leucine-binding protein family.</text>
</comment>
<dbReference type="Gene3D" id="3.40.50.2300">
    <property type="match status" value="2"/>
</dbReference>
<keyword evidence="2 3" id="KW-0732">Signal</keyword>
<dbReference type="PANTHER" id="PTHR47235">
    <property type="entry name" value="BLR6548 PROTEIN"/>
    <property type="match status" value="1"/>
</dbReference>
<proteinExistence type="inferred from homology"/>
<dbReference type="Pfam" id="PF13458">
    <property type="entry name" value="Peripla_BP_6"/>
    <property type="match status" value="1"/>
</dbReference>
<evidence type="ECO:0000313" key="6">
    <source>
        <dbReference type="Proteomes" id="UP001243009"/>
    </source>
</evidence>
<dbReference type="PANTHER" id="PTHR47235:SF1">
    <property type="entry name" value="BLR6548 PROTEIN"/>
    <property type="match status" value="1"/>
</dbReference>
<feature type="chain" id="PRO_5045841997" evidence="3">
    <location>
        <begin position="25"/>
        <end position="402"/>
    </location>
</feature>
<dbReference type="EMBL" id="JAUTWS010000013">
    <property type="protein sequence ID" value="MDO9709763.1"/>
    <property type="molecule type" value="Genomic_DNA"/>
</dbReference>
<dbReference type="Proteomes" id="UP001243009">
    <property type="component" value="Unassembled WGS sequence"/>
</dbReference>
<accession>A0ABT9E0R9</accession>
<dbReference type="InterPro" id="IPR028081">
    <property type="entry name" value="Leu-bd"/>
</dbReference>
<name>A0ABT9E0R9_9PROT</name>
<gene>
    <name evidence="5" type="ORF">Q7A36_15535</name>
</gene>
<dbReference type="PROSITE" id="PS51318">
    <property type="entry name" value="TAT"/>
    <property type="match status" value="1"/>
</dbReference>
<dbReference type="CDD" id="cd06343">
    <property type="entry name" value="PBP1_ABC_ligand_binding-like"/>
    <property type="match status" value="1"/>
</dbReference>
<reference evidence="5 6" key="1">
    <citation type="submission" date="2023-08" db="EMBL/GenBank/DDBJ databases">
        <title>The draft genome sequence of Paracraurococcus sp. LOR1-02.</title>
        <authorList>
            <person name="Kingkaew E."/>
            <person name="Tanasupawat S."/>
        </authorList>
    </citation>
    <scope>NUCLEOTIDE SEQUENCE [LARGE SCALE GENOMIC DNA]</scope>
    <source>
        <strain evidence="5 6">LOR1-02</strain>
    </source>
</reference>
<sequence>MTTTRRSVLGGAAAALALPGLARAQESPGVTATEIRIGTTYALSGPASAYSLIPKCLTAVFRRLNEQGGINGRQVTFLVNDDGYQPPRTLEQARKLVEQERVAFLFNNLGTPTNSAIQRYANQRKVPHLFLATGADKWADPKAYPWTIGWQPSYRTEAQIYAKHILEQKPNARIGLLHQNDDFGKDYVNGVKDVLGARFDAMVKTASHEATDATIDSQVVSLQAAGCDALVCGIIPKFASQAIRRVFDLGWRPLMFMSNVSVSGAVVIEPAGKEKAVGLITSDYRKDQSDPSWADDPGMKEWRDFMARYIPDGELGDNNYTYAYGAGLTLLQVLRQCGNDLSRENILKQATSLRPLALPTLLPGVTVSTNPDNYHPIRQMQLQRWDGRGWVRFGSVIEGANV</sequence>
<evidence type="ECO:0000313" key="5">
    <source>
        <dbReference type="EMBL" id="MDO9709763.1"/>
    </source>
</evidence>
<evidence type="ECO:0000259" key="4">
    <source>
        <dbReference type="Pfam" id="PF13458"/>
    </source>
</evidence>
<evidence type="ECO:0000256" key="1">
    <source>
        <dbReference type="ARBA" id="ARBA00010062"/>
    </source>
</evidence>
<organism evidence="5 6">
    <name type="scientific">Paracraurococcus lichenis</name>
    <dbReference type="NCBI Taxonomy" id="3064888"/>
    <lineage>
        <taxon>Bacteria</taxon>
        <taxon>Pseudomonadati</taxon>
        <taxon>Pseudomonadota</taxon>
        <taxon>Alphaproteobacteria</taxon>
        <taxon>Acetobacterales</taxon>
        <taxon>Roseomonadaceae</taxon>
        <taxon>Paracraurococcus</taxon>
    </lineage>
</organism>
<feature type="domain" description="Leucine-binding protein" evidence="4">
    <location>
        <begin position="34"/>
        <end position="386"/>
    </location>
</feature>
<evidence type="ECO:0000256" key="2">
    <source>
        <dbReference type="ARBA" id="ARBA00022729"/>
    </source>
</evidence>
<comment type="caution">
    <text evidence="5">The sequence shown here is derived from an EMBL/GenBank/DDBJ whole genome shotgun (WGS) entry which is preliminary data.</text>
</comment>
<protein>
    <submittedName>
        <fullName evidence="5">ABC transporter substrate-binding protein</fullName>
    </submittedName>
</protein>
<dbReference type="InterPro" id="IPR028082">
    <property type="entry name" value="Peripla_BP_I"/>
</dbReference>
<keyword evidence="6" id="KW-1185">Reference proteome</keyword>
<feature type="signal peptide" evidence="3">
    <location>
        <begin position="1"/>
        <end position="24"/>
    </location>
</feature>
<dbReference type="SUPFAM" id="SSF53822">
    <property type="entry name" value="Periplasmic binding protein-like I"/>
    <property type="match status" value="1"/>
</dbReference>